<evidence type="ECO:0000313" key="2">
    <source>
        <dbReference type="Proteomes" id="UP001317870"/>
    </source>
</evidence>
<keyword evidence="2" id="KW-1185">Reference proteome</keyword>
<gene>
    <name evidence="1" type="ORF">IFM12276_39490</name>
</gene>
<sequence length="919" mass="100467">MSGTRAVSFRGVDVLEDLLRWLVRRPSRGELTLPMVVLCGDLTNVDACLDMFGTALGGALHVAVDVDALDPLPEGSSVVDDTTPGLTDLRRLLYNLCKGLSADRFGRSSPLLFRRYRLAEWLMARRLSSDNELDELASLLRRDFGRWGEELLGEAEATVGVVQRLVLGLLRIVLPTAVFRARTGGRIPGVGREFRWFMRQQYLAPEQSSQFLGFAHRLTEGARRRENGDQLAKLLVHAFVEDLRVAYQRRWLGIGAARRTTYPVAILRALDGEAGPRLLDLINDVRNETGKDDPLLVVAGTRTPPLGVTARPAYRVRRLYEIWLDELPVARQRQRQRAWQLWFGVPATGPNDDEPDPFRRIDPPAPPWWARRAVTVTAMVLVVVLALAAAGFATWRPWRAGAPACATGTADRWVRVVSGADGNCVGFSAYDPDDPAAGGRGFLFASDEPGSHRLVDVQRRVYKQNLLAEQLAREQPARPLFTLVYFGQLTGVPGDYPAQSEDIEGLALAQYSGLEAVALSDARTPDTIPLIRLLLANTGPANLQGAQVVDLLAPLVRAEPSIVGAIGLDQSRTATLGMINALTGLGLPIVAPSLSADEMVKSSPLYFQIAPPNSAIADMIEQYLDSLPGLAGRGVRIYHRPDPTDLYTENMAADLHILARGGRRIWDGSWDRREAFTGPDNTDACDEVLFFAGRDSEFPDFLQSLNKACGDRRVLLIADDSVNRFMASADRRRAANSARPLVYVAKASLVTCRNKGQGRRSRVEFYNLATTVDPDIPSWNACAEADKPLGERAQLHPLGERVALTYDAVGLFVRAVQALAPAVSGVWTEPIPISAAAVWAALRDLPRHPVIESSSGVLDFSVSQGAHAGRVAHDKWVGMLSVEQIWDPSTNAEPVMIYGCGRASAEDTAQCRPYPLGGG</sequence>
<accession>A0ABM8D0T5</accession>
<protein>
    <recommendedName>
        <fullName evidence="3">ABC transporter substrate-binding protein</fullName>
    </recommendedName>
</protein>
<name>A0ABM8D0T5_9NOCA</name>
<organism evidence="1 2">
    <name type="scientific">Nocardia sputorum</name>
    <dbReference type="NCBI Taxonomy" id="2984338"/>
    <lineage>
        <taxon>Bacteria</taxon>
        <taxon>Bacillati</taxon>
        <taxon>Actinomycetota</taxon>
        <taxon>Actinomycetes</taxon>
        <taxon>Mycobacteriales</taxon>
        <taxon>Nocardiaceae</taxon>
        <taxon>Nocardia</taxon>
    </lineage>
</organism>
<dbReference type="EMBL" id="AP026978">
    <property type="protein sequence ID" value="BDU00921.1"/>
    <property type="molecule type" value="Genomic_DNA"/>
</dbReference>
<evidence type="ECO:0008006" key="3">
    <source>
        <dbReference type="Google" id="ProtNLM"/>
    </source>
</evidence>
<reference evidence="1 2" key="1">
    <citation type="submission" date="2022-11" db="EMBL/GenBank/DDBJ databases">
        <title>Genome Sequencing of Nocardia sp. ON39_IFM12276 and assembly.</title>
        <authorList>
            <person name="Shimojima M."/>
            <person name="Toyokawa M."/>
            <person name="Uesaka K."/>
        </authorList>
    </citation>
    <scope>NUCLEOTIDE SEQUENCE [LARGE SCALE GENOMIC DNA]</scope>
    <source>
        <strain evidence="1 2">IFM 12276</strain>
    </source>
</reference>
<dbReference type="Proteomes" id="UP001317870">
    <property type="component" value="Chromosome"/>
</dbReference>
<evidence type="ECO:0000313" key="1">
    <source>
        <dbReference type="EMBL" id="BDU00921.1"/>
    </source>
</evidence>
<proteinExistence type="predicted"/>